<keyword evidence="1" id="KW-0472">Membrane</keyword>
<evidence type="ECO:0000313" key="2">
    <source>
        <dbReference type="EMBL" id="KJZ00276.1"/>
    </source>
</evidence>
<organism evidence="2 3">
    <name type="scientific">Pseudoalteromonas ruthenica</name>
    <dbReference type="NCBI Taxonomy" id="151081"/>
    <lineage>
        <taxon>Bacteria</taxon>
        <taxon>Pseudomonadati</taxon>
        <taxon>Pseudomonadota</taxon>
        <taxon>Gammaproteobacteria</taxon>
        <taxon>Alteromonadales</taxon>
        <taxon>Pseudoalteromonadaceae</taxon>
        <taxon>Pseudoalteromonas</taxon>
    </lineage>
</organism>
<dbReference type="EMBL" id="JXXZ01000006">
    <property type="protein sequence ID" value="KJZ00276.1"/>
    <property type="molecule type" value="Genomic_DNA"/>
</dbReference>
<accession>A0A0F4PXT0</accession>
<sequence length="77" mass="9063">MLFILQVFSFLGFIYFKLFASTKNGPATWLFYIASVIFGVFSMNVYMENEEKFYLGVISLFIFAITIYLMSRKINKK</sequence>
<keyword evidence="1" id="KW-0812">Transmembrane</keyword>
<protein>
    <submittedName>
        <fullName evidence="2">Uncharacterized protein</fullName>
    </submittedName>
</protein>
<name>A0A0F4PXT0_9GAMM</name>
<evidence type="ECO:0000256" key="1">
    <source>
        <dbReference type="SAM" id="Phobius"/>
    </source>
</evidence>
<dbReference type="AlphaFoldDB" id="A0A0F4PXT0"/>
<feature type="transmembrane region" description="Helical" evidence="1">
    <location>
        <begin position="53"/>
        <end position="71"/>
    </location>
</feature>
<feature type="transmembrane region" description="Helical" evidence="1">
    <location>
        <begin position="29"/>
        <end position="47"/>
    </location>
</feature>
<proteinExistence type="predicted"/>
<feature type="transmembrane region" description="Helical" evidence="1">
    <location>
        <begin position="6"/>
        <end position="22"/>
    </location>
</feature>
<gene>
    <name evidence="2" type="ORF">TW72_06065</name>
</gene>
<evidence type="ECO:0000313" key="3">
    <source>
        <dbReference type="Proteomes" id="UP000033664"/>
    </source>
</evidence>
<reference evidence="2 3" key="1">
    <citation type="journal article" date="2015" name="BMC Genomics">
        <title>Genome mining reveals unlocked bioactive potential of marine Gram-negative bacteria.</title>
        <authorList>
            <person name="Machado H."/>
            <person name="Sonnenschein E.C."/>
            <person name="Melchiorsen J."/>
            <person name="Gram L."/>
        </authorList>
    </citation>
    <scope>NUCLEOTIDE SEQUENCE [LARGE SCALE GENOMIC DNA]</scope>
    <source>
        <strain evidence="2 3">S3137</strain>
    </source>
</reference>
<keyword evidence="3" id="KW-1185">Reference proteome</keyword>
<comment type="caution">
    <text evidence="2">The sequence shown here is derived from an EMBL/GenBank/DDBJ whole genome shotgun (WGS) entry which is preliminary data.</text>
</comment>
<keyword evidence="1" id="KW-1133">Transmembrane helix</keyword>
<dbReference type="PATRIC" id="fig|151081.8.peg.3042"/>
<dbReference type="Proteomes" id="UP000033664">
    <property type="component" value="Unassembled WGS sequence"/>
</dbReference>